<dbReference type="InterPro" id="IPR036188">
    <property type="entry name" value="FAD/NAD-bd_sf"/>
</dbReference>
<name>A0AAW0QVM8_9PEZI</name>
<protein>
    <recommendedName>
        <fullName evidence="7">Glucose-methanol-choline oxidoreductase N-terminal domain-containing protein</fullName>
    </recommendedName>
</protein>
<proteinExistence type="inferred from homology"/>
<feature type="chain" id="PRO_5043631709" description="Glucose-methanol-choline oxidoreductase N-terminal domain-containing protein" evidence="6">
    <location>
        <begin position="20"/>
        <end position="323"/>
    </location>
</feature>
<dbReference type="InterPro" id="IPR012132">
    <property type="entry name" value="GMC_OxRdtase"/>
</dbReference>
<feature type="domain" description="Glucose-methanol-choline oxidoreductase N-terminal" evidence="7">
    <location>
        <begin position="277"/>
        <end position="291"/>
    </location>
</feature>
<evidence type="ECO:0000256" key="2">
    <source>
        <dbReference type="ARBA" id="ARBA00010790"/>
    </source>
</evidence>
<evidence type="ECO:0000259" key="7">
    <source>
        <dbReference type="PROSITE" id="PS00624"/>
    </source>
</evidence>
<accession>A0AAW0QVM8</accession>
<dbReference type="Proteomes" id="UP001392437">
    <property type="component" value="Unassembled WGS sequence"/>
</dbReference>
<dbReference type="PROSITE" id="PS00624">
    <property type="entry name" value="GMC_OXRED_2"/>
    <property type="match status" value="1"/>
</dbReference>
<comment type="caution">
    <text evidence="8">The sequence shown here is derived from an EMBL/GenBank/DDBJ whole genome shotgun (WGS) entry which is preliminary data.</text>
</comment>
<keyword evidence="3" id="KW-0285">Flavoprotein</keyword>
<dbReference type="Pfam" id="PF00732">
    <property type="entry name" value="GMC_oxred_N"/>
    <property type="match status" value="1"/>
</dbReference>
<dbReference type="Gene3D" id="3.50.50.60">
    <property type="entry name" value="FAD/NAD(P)-binding domain"/>
    <property type="match status" value="2"/>
</dbReference>
<evidence type="ECO:0000313" key="8">
    <source>
        <dbReference type="EMBL" id="KAK8109690.1"/>
    </source>
</evidence>
<dbReference type="SUPFAM" id="SSF51905">
    <property type="entry name" value="FAD/NAD(P)-binding domain"/>
    <property type="match status" value="1"/>
</dbReference>
<sequence length="323" mass="35200">MPTISALIITTALVALASAAPSRVKTQHTELRDEYDFVIAGGGTAGLTVADRLTEAFPDIEYGDVEVTPGFFDPPGSPPPATQMNYSVPVPTLNNRTADLLIGMTVGGSSAVNGQFFDRASRLDYDDWDYLAGEVSKDVNTRWNWDSLLPYFKKSVTFVEPDKAIAQALNLTWDYEAAYGGIIPRRECAAGNKDGLCWVPASQHPWASVRSHSGQGHYRDVIEDRPNYDLLVRHKVTRVLYPDGDPAQGPPMVEVRSLRDGNVFTVRPIAEAILSAGAIHTPQILQRSGIGPQAFLRVPASISSPIYLGLATTFRITRQSDLA</sequence>
<dbReference type="InterPro" id="IPR000172">
    <property type="entry name" value="GMC_OxRdtase_N"/>
</dbReference>
<evidence type="ECO:0000256" key="1">
    <source>
        <dbReference type="ARBA" id="ARBA00001974"/>
    </source>
</evidence>
<dbReference type="Gene3D" id="3.30.560.10">
    <property type="entry name" value="Glucose Oxidase, domain 3"/>
    <property type="match status" value="2"/>
</dbReference>
<evidence type="ECO:0000256" key="6">
    <source>
        <dbReference type="SAM" id="SignalP"/>
    </source>
</evidence>
<dbReference type="GO" id="GO:0044550">
    <property type="term" value="P:secondary metabolite biosynthetic process"/>
    <property type="evidence" value="ECO:0007669"/>
    <property type="project" value="TreeGrafter"/>
</dbReference>
<dbReference type="InterPro" id="IPR027424">
    <property type="entry name" value="Glucose_Oxidase_domain_2"/>
</dbReference>
<dbReference type="GO" id="GO:0050660">
    <property type="term" value="F:flavin adenine dinucleotide binding"/>
    <property type="evidence" value="ECO:0007669"/>
    <property type="project" value="InterPro"/>
</dbReference>
<keyword evidence="5" id="KW-0560">Oxidoreductase</keyword>
<dbReference type="Gene3D" id="4.10.450.10">
    <property type="entry name" value="Glucose Oxidase, domain 2"/>
    <property type="match status" value="2"/>
</dbReference>
<keyword evidence="4" id="KW-0274">FAD</keyword>
<evidence type="ECO:0000256" key="4">
    <source>
        <dbReference type="ARBA" id="ARBA00022827"/>
    </source>
</evidence>
<dbReference type="PANTHER" id="PTHR11552">
    <property type="entry name" value="GLUCOSE-METHANOL-CHOLINE GMC OXIDOREDUCTASE"/>
    <property type="match status" value="1"/>
</dbReference>
<dbReference type="AlphaFoldDB" id="A0AAW0QVM8"/>
<evidence type="ECO:0000256" key="3">
    <source>
        <dbReference type="ARBA" id="ARBA00022630"/>
    </source>
</evidence>
<dbReference type="GO" id="GO:0016614">
    <property type="term" value="F:oxidoreductase activity, acting on CH-OH group of donors"/>
    <property type="evidence" value="ECO:0007669"/>
    <property type="project" value="InterPro"/>
</dbReference>
<dbReference type="PANTHER" id="PTHR11552:SF115">
    <property type="entry name" value="DEHYDROGENASE XPTC-RELATED"/>
    <property type="match status" value="1"/>
</dbReference>
<dbReference type="EMBL" id="JAQQWP010000007">
    <property type="protein sequence ID" value="KAK8109690.1"/>
    <property type="molecule type" value="Genomic_DNA"/>
</dbReference>
<evidence type="ECO:0000313" key="9">
    <source>
        <dbReference type="Proteomes" id="UP001392437"/>
    </source>
</evidence>
<feature type="signal peptide" evidence="6">
    <location>
        <begin position="1"/>
        <end position="19"/>
    </location>
</feature>
<evidence type="ECO:0000256" key="5">
    <source>
        <dbReference type="ARBA" id="ARBA00023002"/>
    </source>
</evidence>
<gene>
    <name evidence="8" type="ORF">PG999_007827</name>
</gene>
<keyword evidence="6" id="KW-0732">Signal</keyword>
<reference evidence="8 9" key="1">
    <citation type="submission" date="2023-01" db="EMBL/GenBank/DDBJ databases">
        <title>Analysis of 21 Apiospora genomes using comparative genomics revels a genus with tremendous synthesis potential of carbohydrate active enzymes and secondary metabolites.</title>
        <authorList>
            <person name="Sorensen T."/>
        </authorList>
    </citation>
    <scope>NUCLEOTIDE SEQUENCE [LARGE SCALE GENOMIC DNA]</scope>
    <source>
        <strain evidence="8 9">CBS 117206</strain>
    </source>
</reference>
<organism evidence="8 9">
    <name type="scientific">Apiospora kogelbergensis</name>
    <dbReference type="NCBI Taxonomy" id="1337665"/>
    <lineage>
        <taxon>Eukaryota</taxon>
        <taxon>Fungi</taxon>
        <taxon>Dikarya</taxon>
        <taxon>Ascomycota</taxon>
        <taxon>Pezizomycotina</taxon>
        <taxon>Sordariomycetes</taxon>
        <taxon>Xylariomycetidae</taxon>
        <taxon>Amphisphaeriales</taxon>
        <taxon>Apiosporaceae</taxon>
        <taxon>Apiospora</taxon>
    </lineage>
</organism>
<comment type="cofactor">
    <cofactor evidence="1">
        <name>FAD</name>
        <dbReference type="ChEBI" id="CHEBI:57692"/>
    </cofactor>
</comment>
<keyword evidence="9" id="KW-1185">Reference proteome</keyword>
<comment type="similarity">
    <text evidence="2">Belongs to the GMC oxidoreductase family.</text>
</comment>